<dbReference type="InterPro" id="IPR008886">
    <property type="entry name" value="UPF0227/Esterase_YqiA"/>
</dbReference>
<dbReference type="PANTHER" id="PTHR35602">
    <property type="entry name" value="ESTERASE YQIA-RELATED"/>
    <property type="match status" value="1"/>
</dbReference>
<dbReference type="Proteomes" id="UP000831534">
    <property type="component" value="Chromosome"/>
</dbReference>
<sequence>MRLIYLHGLNSDANSKKGQLLHDYCIRNHPEVRVLRPDLNLPPPQVMDLLDSLLAEPEPTAVVGMSLGGFFALKMHERHACPMVLLNPSIRPDQSLTRFFPCKNPHADTVGHTTEGGWQLKWADIEWFAANPAPPPQRPERCLLLVQTGDELLDYRKAVAHCAGARHIIEAGGDHRISDFHTKPAQIVPFLLSGA</sequence>
<dbReference type="KEGG" id="ckh:LVJ77_04115"/>
<organism evidence="1 2">
    <name type="scientific">Conchiformibius kuhniae</name>
    <dbReference type="NCBI Taxonomy" id="211502"/>
    <lineage>
        <taxon>Bacteria</taxon>
        <taxon>Pseudomonadati</taxon>
        <taxon>Pseudomonadota</taxon>
        <taxon>Betaproteobacteria</taxon>
        <taxon>Neisseriales</taxon>
        <taxon>Neisseriaceae</taxon>
        <taxon>Conchiformibius</taxon>
    </lineage>
</organism>
<dbReference type="EMBL" id="CP091521">
    <property type="protein sequence ID" value="UOP05383.1"/>
    <property type="molecule type" value="Genomic_DNA"/>
</dbReference>
<protein>
    <submittedName>
        <fullName evidence="1">YqiA/YcfP family alpha/beta fold hydrolase</fullName>
    </submittedName>
</protein>
<accession>A0A8T9N043</accession>
<name>A0A8T9N043_9NEIS</name>
<dbReference type="SUPFAM" id="SSF53474">
    <property type="entry name" value="alpha/beta-Hydrolases"/>
    <property type="match status" value="1"/>
</dbReference>
<gene>
    <name evidence="1" type="ORF">LVJ77_04115</name>
</gene>
<dbReference type="PANTHER" id="PTHR35602:SF3">
    <property type="entry name" value="ESTERASE YQIA"/>
    <property type="match status" value="1"/>
</dbReference>
<reference evidence="1" key="1">
    <citation type="journal article" date="2022" name="Res Sq">
        <title>Evolution of multicellular longitudinally dividing oral cavity symbionts (Neisseriaceae).</title>
        <authorList>
            <person name="Nyongesa S."/>
            <person name="Weber P."/>
            <person name="Bernet E."/>
            <person name="Pullido F."/>
            <person name="Nieckarz M."/>
            <person name="Delaby M."/>
            <person name="Nieves C."/>
            <person name="Viehboeck T."/>
            <person name="Krause N."/>
            <person name="Rivera-Millot A."/>
            <person name="Nakamura A."/>
            <person name="Vischer N."/>
            <person name="VanNieuwenhze M."/>
            <person name="Brun Y."/>
            <person name="Cava F."/>
            <person name="Bulgheresi S."/>
            <person name="Veyrier F."/>
        </authorList>
    </citation>
    <scope>NUCLEOTIDE SEQUENCE</scope>
    <source>
        <strain evidence="1">17694</strain>
    </source>
</reference>
<evidence type="ECO:0000313" key="2">
    <source>
        <dbReference type="Proteomes" id="UP000831534"/>
    </source>
</evidence>
<keyword evidence="1" id="KW-0378">Hydrolase</keyword>
<evidence type="ECO:0000313" key="1">
    <source>
        <dbReference type="EMBL" id="UOP05383.1"/>
    </source>
</evidence>
<reference evidence="1" key="2">
    <citation type="submission" date="2024-09" db="EMBL/GenBank/DDBJ databases">
        <authorList>
            <person name="Veyrier F.J."/>
        </authorList>
    </citation>
    <scope>NUCLEOTIDE SEQUENCE</scope>
    <source>
        <strain evidence="1">17694</strain>
    </source>
</reference>
<dbReference type="AlphaFoldDB" id="A0A8T9N043"/>
<dbReference type="RefSeq" id="WP_027009412.1">
    <property type="nucleotide sequence ID" value="NZ_CP091521.1"/>
</dbReference>
<dbReference type="Pfam" id="PF05728">
    <property type="entry name" value="UPF0227"/>
    <property type="match status" value="1"/>
</dbReference>
<keyword evidence="2" id="KW-1185">Reference proteome</keyword>
<proteinExistence type="predicted"/>
<dbReference type="Gene3D" id="3.40.50.1820">
    <property type="entry name" value="alpha/beta hydrolase"/>
    <property type="match status" value="1"/>
</dbReference>
<dbReference type="GO" id="GO:0016787">
    <property type="term" value="F:hydrolase activity"/>
    <property type="evidence" value="ECO:0007669"/>
    <property type="project" value="UniProtKB-KW"/>
</dbReference>
<dbReference type="InterPro" id="IPR029058">
    <property type="entry name" value="AB_hydrolase_fold"/>
</dbReference>